<evidence type="ECO:0000256" key="1">
    <source>
        <dbReference type="SAM" id="MobiDB-lite"/>
    </source>
</evidence>
<evidence type="ECO:0000313" key="3">
    <source>
        <dbReference type="Proteomes" id="UP000234752"/>
    </source>
</evidence>
<feature type="compositionally biased region" description="Basic and acidic residues" evidence="1">
    <location>
        <begin position="21"/>
        <end position="32"/>
    </location>
</feature>
<reference evidence="2 3" key="1">
    <citation type="submission" date="2017-12" db="EMBL/GenBank/DDBJ databases">
        <title>Genomes of bacteria within cyanobacterial aggregates.</title>
        <authorList>
            <person name="Cai H."/>
        </authorList>
    </citation>
    <scope>NUCLEOTIDE SEQUENCE [LARGE SCALE GENOMIC DNA]</scope>
    <source>
        <strain evidence="2 3">TH16</strain>
    </source>
</reference>
<sequence length="161" mass="16224">MKPGLASGPATPHLDVMTDPAHPHSDLADPRPRGAIGQWSDRVKALTLLVLLACAGVLAGLGGGEGDRAREGLTASGPGLRATLSEAPAALAALPDGQRRADLSGGDDPPPVKIVAASPPWMPVPVALDRSSLPPVIMGPVMARAGHAARMPTGPPTELSV</sequence>
<proteinExistence type="predicted"/>
<dbReference type="EMBL" id="CP025611">
    <property type="protein sequence ID" value="AUN30531.1"/>
    <property type="molecule type" value="Genomic_DNA"/>
</dbReference>
<dbReference type="Proteomes" id="UP000234752">
    <property type="component" value="Chromosome eg_1"/>
</dbReference>
<name>A0A2K9NBL2_9PROT</name>
<feature type="region of interest" description="Disordered" evidence="1">
    <location>
        <begin position="1"/>
        <end position="33"/>
    </location>
</feature>
<gene>
    <name evidence="2" type="ORF">C0V82_10015</name>
</gene>
<protein>
    <submittedName>
        <fullName evidence="2">Uncharacterized protein</fullName>
    </submittedName>
</protein>
<dbReference type="KEGG" id="ncb:C0V82_10015"/>
<keyword evidence="3" id="KW-1185">Reference proteome</keyword>
<dbReference type="AlphaFoldDB" id="A0A2K9NBL2"/>
<accession>A0A2K9NBL2</accession>
<organism evidence="2 3">
    <name type="scientific">Niveispirillum cyanobacteriorum</name>
    <dbReference type="NCBI Taxonomy" id="1612173"/>
    <lineage>
        <taxon>Bacteria</taxon>
        <taxon>Pseudomonadati</taxon>
        <taxon>Pseudomonadota</taxon>
        <taxon>Alphaproteobacteria</taxon>
        <taxon>Rhodospirillales</taxon>
        <taxon>Azospirillaceae</taxon>
        <taxon>Niveispirillum</taxon>
    </lineage>
</organism>
<evidence type="ECO:0000313" key="2">
    <source>
        <dbReference type="EMBL" id="AUN30531.1"/>
    </source>
</evidence>